<feature type="region of interest" description="Disordered" evidence="1">
    <location>
        <begin position="41"/>
        <end position="62"/>
    </location>
</feature>
<dbReference type="RefSeq" id="WP_105047982.1">
    <property type="nucleotide sequence ID" value="NZ_CP150661.1"/>
</dbReference>
<proteinExistence type="predicted"/>
<comment type="caution">
    <text evidence="3">The sequence shown here is derived from an EMBL/GenBank/DDBJ whole genome shotgun (WGS) entry which is preliminary data.</text>
</comment>
<feature type="signal peptide" evidence="2">
    <location>
        <begin position="1"/>
        <end position="18"/>
    </location>
</feature>
<dbReference type="Proteomes" id="UP000247345">
    <property type="component" value="Unassembled WGS sequence"/>
</dbReference>
<feature type="compositionally biased region" description="Acidic residues" evidence="1">
    <location>
        <begin position="43"/>
        <end position="62"/>
    </location>
</feature>
<evidence type="ECO:0000313" key="3">
    <source>
        <dbReference type="EMBL" id="PQJ72319.1"/>
    </source>
</evidence>
<evidence type="ECO:0000313" key="4">
    <source>
        <dbReference type="Proteomes" id="UP000247345"/>
    </source>
</evidence>
<protein>
    <submittedName>
        <fullName evidence="3">Uncharacterized protein</fullName>
    </submittedName>
</protein>
<dbReference type="AlphaFoldDB" id="A0A2P6CBQ8"/>
<dbReference type="OrthoDB" id="1203040at2"/>
<evidence type="ECO:0000256" key="2">
    <source>
        <dbReference type="SAM" id="SignalP"/>
    </source>
</evidence>
<organism evidence="3 4">
    <name type="scientific">Polaribacter butkevichii</name>
    <dbReference type="NCBI Taxonomy" id="218490"/>
    <lineage>
        <taxon>Bacteria</taxon>
        <taxon>Pseudomonadati</taxon>
        <taxon>Bacteroidota</taxon>
        <taxon>Flavobacteriia</taxon>
        <taxon>Flavobacteriales</taxon>
        <taxon>Flavobacteriaceae</taxon>
    </lineage>
</organism>
<dbReference type="PROSITE" id="PS51257">
    <property type="entry name" value="PROKAR_LIPOPROTEIN"/>
    <property type="match status" value="1"/>
</dbReference>
<reference evidence="3 4" key="1">
    <citation type="submission" date="2016-12" db="EMBL/GenBank/DDBJ databases">
        <title>Trade-off between light-utilization and light-protection in marine flavobacteria.</title>
        <authorList>
            <person name="Kumagai Y."/>
            <person name="Yoshizawa S."/>
            <person name="Kogure K."/>
            <person name="Iwasaki W."/>
        </authorList>
    </citation>
    <scope>NUCLEOTIDE SEQUENCE [LARGE SCALE GENOMIC DNA]</scope>
    <source>
        <strain evidence="3 4">KCTC 12100</strain>
    </source>
</reference>
<name>A0A2P6CBQ8_9FLAO</name>
<accession>A0A2P6CBQ8</accession>
<sequence length="62" mass="6785">MKKVCLVFAILLANSVFTSCTDLDENLENEPVKSEILVTVGEDGQDPDEGDDEEEGDILVKN</sequence>
<dbReference type="EMBL" id="MSCK01000001">
    <property type="protein sequence ID" value="PQJ72319.1"/>
    <property type="molecule type" value="Genomic_DNA"/>
</dbReference>
<gene>
    <name evidence="3" type="ORF">BTO14_03230</name>
</gene>
<keyword evidence="4" id="KW-1185">Reference proteome</keyword>
<keyword evidence="2" id="KW-0732">Signal</keyword>
<feature type="chain" id="PRO_5015144875" evidence="2">
    <location>
        <begin position="19"/>
        <end position="62"/>
    </location>
</feature>
<evidence type="ECO:0000256" key="1">
    <source>
        <dbReference type="SAM" id="MobiDB-lite"/>
    </source>
</evidence>